<gene>
    <name evidence="3" type="primary">pucR</name>
    <name evidence="3" type="ORF">SCFA_3460002</name>
</gene>
<dbReference type="AlphaFoldDB" id="A0A485M447"/>
<dbReference type="EMBL" id="CAADRN010000275">
    <property type="protein sequence ID" value="VFU16892.1"/>
    <property type="molecule type" value="Genomic_DNA"/>
</dbReference>
<dbReference type="PANTHER" id="PTHR33744">
    <property type="entry name" value="CARBOHYDRATE DIACID REGULATOR"/>
    <property type="match status" value="1"/>
</dbReference>
<dbReference type="Pfam" id="PF13556">
    <property type="entry name" value="HTH_30"/>
    <property type="match status" value="1"/>
</dbReference>
<sequence>MGVSLIGIKEMQMETMLRLQAGLGKNYFKDKRVLILNAKAIGILRKDLIYTLGIEKAKGFLIRFGFNNGYQDFENSVKNLPRNAKNDRYQMAINFHRFIGMANVTPHLHHRDDANHTWTCEGTWHDSYEAEHHLRHFGSATEPVCWTLVGYASGIMSALFGERVIIKEVSCAAMGDQCCRYVGKKLSDWGEEITPELQYYHGTTLGHGTEWPHTSIQEQNEALKQSLAIHEQLTRMVLNGEEISTITSMVGRIMGATLIVEDHSFQPVAYYSPTISTKKNPTTQAPFSTKDIIGDWRLRHLANTLIQEKKPVRLPAELTRKTVSQFIYPIEMKQEVLGYVSVFKPVYNLTEHERMTMEYVSSVFALKMMQDRTVAKTETRLIGDYVVELIEGNFKSEASIIERARCIGYNLKLPHHVLVVEQDRRKGSSERYGRGRIQDAGFKEQICEAINRELNIYNKSGTVTTNFQEIIMLVALEKNGTSAATTELARNIQKLIAKQFSVTVSIGIGRVCYKPRDFSRSYQEAQWSLKVIRGLNQENMVISFENLGTFGLLFNAANHEDLLNFMQGQLGKLLEYDTKYNSQLVESLHHYFNCNGNIKEAAEAAALTISGFKYRLKKICEVGSFTLKDPNKKFDLQLALKIWCLIKGN</sequence>
<evidence type="ECO:0000256" key="1">
    <source>
        <dbReference type="ARBA" id="ARBA00006754"/>
    </source>
</evidence>
<evidence type="ECO:0000259" key="2">
    <source>
        <dbReference type="SMART" id="SM00989"/>
    </source>
</evidence>
<dbReference type="Gene3D" id="1.10.10.2840">
    <property type="entry name" value="PucR C-terminal helix-turn-helix domain"/>
    <property type="match status" value="1"/>
</dbReference>
<dbReference type="InterPro" id="IPR004096">
    <property type="entry name" value="V4R"/>
</dbReference>
<feature type="domain" description="4-vinyl reductase 4VR" evidence="2">
    <location>
        <begin position="123"/>
        <end position="185"/>
    </location>
</feature>
<accession>A0A485M447</accession>
<dbReference type="PANTHER" id="PTHR33744:SF1">
    <property type="entry name" value="DNA-BINDING TRANSCRIPTIONAL ACTIVATOR ADER"/>
    <property type="match status" value="1"/>
</dbReference>
<dbReference type="InterPro" id="IPR042070">
    <property type="entry name" value="PucR_C-HTH_sf"/>
</dbReference>
<name>A0A485M447_9ZZZZ</name>
<dbReference type="Pfam" id="PF06505">
    <property type="entry name" value="XylR_N"/>
    <property type="match status" value="1"/>
</dbReference>
<dbReference type="InterPro" id="IPR024096">
    <property type="entry name" value="NO_sig/Golgi_transp_ligand-bd"/>
</dbReference>
<comment type="similarity">
    <text evidence="1">Belongs to the CdaR family.</text>
</comment>
<proteinExistence type="inferred from homology"/>
<protein>
    <submittedName>
        <fullName evidence="3">Purine catabolism regulatory protein</fullName>
    </submittedName>
</protein>
<dbReference type="InterPro" id="IPR051448">
    <property type="entry name" value="CdaR-like_regulators"/>
</dbReference>
<dbReference type="Gene3D" id="3.30.1380.20">
    <property type="entry name" value="Trafficking protein particle complex subunit 3"/>
    <property type="match status" value="1"/>
</dbReference>
<dbReference type="Pfam" id="PF17853">
    <property type="entry name" value="GGDEF_2"/>
    <property type="match status" value="1"/>
</dbReference>
<dbReference type="InterPro" id="IPR041522">
    <property type="entry name" value="CdaR_GGDEF"/>
</dbReference>
<dbReference type="InterPro" id="IPR025736">
    <property type="entry name" value="PucR_C-HTH_dom"/>
</dbReference>
<dbReference type="InterPro" id="IPR010523">
    <property type="entry name" value="XylR_N"/>
</dbReference>
<dbReference type="SMART" id="SM00989">
    <property type="entry name" value="V4R"/>
    <property type="match status" value="1"/>
</dbReference>
<dbReference type="SUPFAM" id="SSF111126">
    <property type="entry name" value="Ligand-binding domain in the NO signalling and Golgi transport"/>
    <property type="match status" value="1"/>
</dbReference>
<evidence type="ECO:0000313" key="3">
    <source>
        <dbReference type="EMBL" id="VFU16892.1"/>
    </source>
</evidence>
<dbReference type="Pfam" id="PF02830">
    <property type="entry name" value="V4R"/>
    <property type="match status" value="1"/>
</dbReference>
<reference evidence="3" key="1">
    <citation type="submission" date="2019-03" db="EMBL/GenBank/DDBJ databases">
        <authorList>
            <person name="Hao L."/>
        </authorList>
    </citation>
    <scope>NUCLEOTIDE SEQUENCE</scope>
</reference>
<organism evidence="3">
    <name type="scientific">anaerobic digester metagenome</name>
    <dbReference type="NCBI Taxonomy" id="1263854"/>
    <lineage>
        <taxon>unclassified sequences</taxon>
        <taxon>metagenomes</taxon>
        <taxon>ecological metagenomes</taxon>
    </lineage>
</organism>